<dbReference type="EMBL" id="JAVGVR010000002">
    <property type="protein sequence ID" value="MDQ6601024.1"/>
    <property type="molecule type" value="Genomic_DNA"/>
</dbReference>
<dbReference type="Gene3D" id="3.40.190.10">
    <property type="entry name" value="Periplasmic binding protein-like II"/>
    <property type="match status" value="1"/>
</dbReference>
<dbReference type="SUPFAM" id="SSF53850">
    <property type="entry name" value="Periplasmic binding protein-like II"/>
    <property type="match status" value="1"/>
</dbReference>
<dbReference type="PANTHER" id="PTHR43649:SF12">
    <property type="entry name" value="DIACETYLCHITOBIOSE BINDING PROTEIN DASA"/>
    <property type="match status" value="1"/>
</dbReference>
<dbReference type="PROSITE" id="PS51257">
    <property type="entry name" value="PROKAR_LIPOPROTEIN"/>
    <property type="match status" value="1"/>
</dbReference>
<dbReference type="InterPro" id="IPR022387">
    <property type="entry name" value="Bind_CPR0540"/>
</dbReference>
<dbReference type="PANTHER" id="PTHR43649">
    <property type="entry name" value="ARABINOSE-BINDING PROTEIN-RELATED"/>
    <property type="match status" value="1"/>
</dbReference>
<dbReference type="AlphaFoldDB" id="A0AA90TWU3"/>
<keyword evidence="1" id="KW-0732">Signal</keyword>
<protein>
    <submittedName>
        <fullName evidence="2">Carbohydrate ABC transporter substrate-binding protein</fullName>
    </submittedName>
</protein>
<dbReference type="RefSeq" id="WP_308914643.1">
    <property type="nucleotide sequence ID" value="NZ_JAVGVR010000002.1"/>
</dbReference>
<proteinExistence type="predicted"/>
<feature type="signal peptide" evidence="1">
    <location>
        <begin position="1"/>
        <end position="20"/>
    </location>
</feature>
<evidence type="ECO:0000313" key="3">
    <source>
        <dbReference type="Proteomes" id="UP001178888"/>
    </source>
</evidence>
<accession>A0AA90TWU3</accession>
<dbReference type="Proteomes" id="UP001178888">
    <property type="component" value="Unassembled WGS sequence"/>
</dbReference>
<comment type="caution">
    <text evidence="2">The sequence shown here is derived from an EMBL/GenBank/DDBJ whole genome shotgun (WGS) entry which is preliminary data.</text>
</comment>
<dbReference type="NCBIfam" id="TIGR03850">
    <property type="entry name" value="bind_CPR_0540"/>
    <property type="match status" value="1"/>
</dbReference>
<dbReference type="InterPro" id="IPR006059">
    <property type="entry name" value="SBP"/>
</dbReference>
<sequence length="444" mass="48920">MKKKVLLAGMSAVLSVSLIACQSSKVDSSNGETSSKKQTLHVAALESAYGKEMWTKVVDAYEAANPKVDVDLTVDKNLEDVISPKMKAGDYPDAVLLATGRKMALTETLIKDKGLEDITDVFNKNVYGENVRVKDKLVPGFTDTLATNPYNDGKTYMAPMFYSPTGLFYNTALFKEKGWEVPKTWDEMWALGDKAKAEGISLFTYPTTGYFDAFFYSLLLEVGGPDFYNKAMKYEKGIWETPEATKVFNIIGKLAKYTAPTTVANANDKDYTKNQQLILDNKALFMPNGTWVVGEMKDAPRAKGFEWGMTSLPAIENGGDRYAFTFFEQMWVPAQAKNKDAAKDFLTFVYSDKAAEIFAQSGAIQPIEGISEKLTGDNKLFYSIYDSGAKAGMGGFAATEAVEGVSMADTLFHSIDSIVTGDKTVKEWQKAVEKVSDQLRSALK</sequence>
<reference evidence="2" key="1">
    <citation type="submission" date="2023-08" db="EMBL/GenBank/DDBJ databases">
        <title>Nitrogen cycling bacteria in agricultural field soils.</title>
        <authorList>
            <person name="Jang J."/>
        </authorList>
    </citation>
    <scope>NUCLEOTIDE SEQUENCE</scope>
    <source>
        <strain evidence="2">PS3-36</strain>
    </source>
</reference>
<organism evidence="2 3">
    <name type="scientific">Bacillus salipaludis</name>
    <dbReference type="NCBI Taxonomy" id="2547811"/>
    <lineage>
        <taxon>Bacteria</taxon>
        <taxon>Bacillati</taxon>
        <taxon>Bacillota</taxon>
        <taxon>Bacilli</taxon>
        <taxon>Bacillales</taxon>
        <taxon>Bacillaceae</taxon>
        <taxon>Bacillus</taxon>
    </lineage>
</organism>
<dbReference type="Pfam" id="PF01547">
    <property type="entry name" value="SBP_bac_1"/>
    <property type="match status" value="1"/>
</dbReference>
<evidence type="ECO:0000256" key="1">
    <source>
        <dbReference type="SAM" id="SignalP"/>
    </source>
</evidence>
<keyword evidence="3" id="KW-1185">Reference proteome</keyword>
<evidence type="ECO:0000313" key="2">
    <source>
        <dbReference type="EMBL" id="MDQ6601024.1"/>
    </source>
</evidence>
<gene>
    <name evidence="2" type="ORF">RCG21_33085</name>
</gene>
<name>A0AA90TWU3_9BACI</name>
<dbReference type="InterPro" id="IPR050490">
    <property type="entry name" value="Bact_solute-bd_prot1"/>
</dbReference>
<feature type="chain" id="PRO_5041664917" evidence="1">
    <location>
        <begin position="21"/>
        <end position="444"/>
    </location>
</feature>